<protein>
    <submittedName>
        <fullName evidence="2">Uncharacterized protein</fullName>
    </submittedName>
</protein>
<keyword evidence="1" id="KW-1133">Transmembrane helix</keyword>
<reference evidence="2" key="1">
    <citation type="submission" date="2014-09" db="EMBL/GenBank/DDBJ databases">
        <authorList>
            <person name="Magalhaes I.L.F."/>
            <person name="Oliveira U."/>
            <person name="Santos F.R."/>
            <person name="Vidigal T.H.D.A."/>
            <person name="Brescovit A.D."/>
            <person name="Santos A.J."/>
        </authorList>
    </citation>
    <scope>NUCLEOTIDE SEQUENCE</scope>
    <source>
        <tissue evidence="2">Shoot tissue taken approximately 20 cm above the soil surface</tissue>
    </source>
</reference>
<evidence type="ECO:0000256" key="1">
    <source>
        <dbReference type="SAM" id="Phobius"/>
    </source>
</evidence>
<dbReference type="AlphaFoldDB" id="A0A0A9C3Q0"/>
<dbReference type="EMBL" id="GBRH01228822">
    <property type="protein sequence ID" value="JAD69073.1"/>
    <property type="molecule type" value="Transcribed_RNA"/>
</dbReference>
<keyword evidence="1" id="KW-0472">Membrane</keyword>
<proteinExistence type="predicted"/>
<accession>A0A0A9C3Q0</accession>
<keyword evidence="1" id="KW-0812">Transmembrane</keyword>
<evidence type="ECO:0000313" key="2">
    <source>
        <dbReference type="EMBL" id="JAD69073.1"/>
    </source>
</evidence>
<reference evidence="2" key="2">
    <citation type="journal article" date="2015" name="Data Brief">
        <title>Shoot transcriptome of the giant reed, Arundo donax.</title>
        <authorList>
            <person name="Barrero R.A."/>
            <person name="Guerrero F.D."/>
            <person name="Moolhuijzen P."/>
            <person name="Goolsby J.A."/>
            <person name="Tidwell J."/>
            <person name="Bellgard S.E."/>
            <person name="Bellgard M.I."/>
        </authorList>
    </citation>
    <scope>NUCLEOTIDE SEQUENCE</scope>
    <source>
        <tissue evidence="2">Shoot tissue taken approximately 20 cm above the soil surface</tissue>
    </source>
</reference>
<organism evidence="2">
    <name type="scientific">Arundo donax</name>
    <name type="common">Giant reed</name>
    <name type="synonym">Donax arundinaceus</name>
    <dbReference type="NCBI Taxonomy" id="35708"/>
    <lineage>
        <taxon>Eukaryota</taxon>
        <taxon>Viridiplantae</taxon>
        <taxon>Streptophyta</taxon>
        <taxon>Embryophyta</taxon>
        <taxon>Tracheophyta</taxon>
        <taxon>Spermatophyta</taxon>
        <taxon>Magnoliopsida</taxon>
        <taxon>Liliopsida</taxon>
        <taxon>Poales</taxon>
        <taxon>Poaceae</taxon>
        <taxon>PACMAD clade</taxon>
        <taxon>Arundinoideae</taxon>
        <taxon>Arundineae</taxon>
        <taxon>Arundo</taxon>
    </lineage>
</organism>
<sequence>MLVFSALIIDFCFLFVFVMRIA</sequence>
<feature type="transmembrane region" description="Helical" evidence="1">
    <location>
        <begin position="6"/>
        <end position="21"/>
    </location>
</feature>
<name>A0A0A9C3Q0_ARUDO</name>